<accession>A0A835R379</accession>
<comment type="caution">
    <text evidence="1">The sequence shown here is derived from an EMBL/GenBank/DDBJ whole genome shotgun (WGS) entry which is preliminary data.</text>
</comment>
<dbReference type="EMBL" id="JADCNM010000005">
    <property type="protein sequence ID" value="KAG0481906.1"/>
    <property type="molecule type" value="Genomic_DNA"/>
</dbReference>
<proteinExistence type="predicted"/>
<reference evidence="1 2" key="1">
    <citation type="journal article" date="2020" name="Nat. Food">
        <title>A phased Vanilla planifolia genome enables genetic improvement of flavour and production.</title>
        <authorList>
            <person name="Hasing T."/>
            <person name="Tang H."/>
            <person name="Brym M."/>
            <person name="Khazi F."/>
            <person name="Huang T."/>
            <person name="Chambers A.H."/>
        </authorList>
    </citation>
    <scope>NUCLEOTIDE SEQUENCE [LARGE SCALE GENOMIC DNA]</scope>
    <source>
        <tissue evidence="1">Leaf</tissue>
    </source>
</reference>
<name>A0A835R379_VANPL</name>
<protein>
    <submittedName>
        <fullName evidence="1">Uncharacterized protein</fullName>
    </submittedName>
</protein>
<gene>
    <name evidence="1" type="ORF">HPP92_009990</name>
</gene>
<evidence type="ECO:0000313" key="1">
    <source>
        <dbReference type="EMBL" id="KAG0481906.1"/>
    </source>
</evidence>
<sequence>MEGEAEGWDEKKTGEWMFVDERFGGIRTRREFETGGKIKCWAVNGSASWFVFPPLRAGHENWNFCVKGKREPIHGGWSHEIDHSFTTRVMDQRCISSLENIFVRRHEDSRSFVAPRFATGGGSAKYLIFQMFFVLIFK</sequence>
<dbReference type="Proteomes" id="UP000639772">
    <property type="component" value="Unassembled WGS sequence"/>
</dbReference>
<organism evidence="1 2">
    <name type="scientific">Vanilla planifolia</name>
    <name type="common">Vanilla</name>
    <dbReference type="NCBI Taxonomy" id="51239"/>
    <lineage>
        <taxon>Eukaryota</taxon>
        <taxon>Viridiplantae</taxon>
        <taxon>Streptophyta</taxon>
        <taxon>Embryophyta</taxon>
        <taxon>Tracheophyta</taxon>
        <taxon>Spermatophyta</taxon>
        <taxon>Magnoliopsida</taxon>
        <taxon>Liliopsida</taxon>
        <taxon>Asparagales</taxon>
        <taxon>Orchidaceae</taxon>
        <taxon>Vanilloideae</taxon>
        <taxon>Vanilleae</taxon>
        <taxon>Vanilla</taxon>
    </lineage>
</organism>
<evidence type="ECO:0000313" key="2">
    <source>
        <dbReference type="Proteomes" id="UP000639772"/>
    </source>
</evidence>
<dbReference type="AlphaFoldDB" id="A0A835R379"/>